<dbReference type="PANTHER" id="PTHR43283">
    <property type="entry name" value="BETA-LACTAMASE-RELATED"/>
    <property type="match status" value="1"/>
</dbReference>
<reference evidence="3 4" key="1">
    <citation type="submission" date="2020-08" db="EMBL/GenBank/DDBJ databases">
        <title>Sequencing the genomes of 1000 actinobacteria strains.</title>
        <authorList>
            <person name="Klenk H.-P."/>
        </authorList>
    </citation>
    <scope>NUCLEOTIDE SEQUENCE [LARGE SCALE GENOMIC DNA]</scope>
    <source>
        <strain evidence="3 4">DSM 28967</strain>
    </source>
</reference>
<evidence type="ECO:0000313" key="3">
    <source>
        <dbReference type="EMBL" id="MBB5840860.1"/>
    </source>
</evidence>
<dbReference type="InterPro" id="IPR050789">
    <property type="entry name" value="Diverse_Enzym_Activities"/>
</dbReference>
<dbReference type="PANTHER" id="PTHR43283:SF11">
    <property type="entry name" value="BETA-LACTAMASE-RELATED DOMAIN-CONTAINING PROTEIN"/>
    <property type="match status" value="1"/>
</dbReference>
<protein>
    <submittedName>
        <fullName evidence="3">CubicO group peptidase (Beta-lactamase class C family)</fullName>
    </submittedName>
</protein>
<dbReference type="Proteomes" id="UP000549971">
    <property type="component" value="Unassembled WGS sequence"/>
</dbReference>
<proteinExistence type="predicted"/>
<accession>A0A7W9JF80</accession>
<dbReference type="GO" id="GO:0016787">
    <property type="term" value="F:hydrolase activity"/>
    <property type="evidence" value="ECO:0007669"/>
    <property type="project" value="UniProtKB-KW"/>
</dbReference>
<gene>
    <name evidence="3" type="ORF">HDA39_007594</name>
</gene>
<evidence type="ECO:0000256" key="1">
    <source>
        <dbReference type="ARBA" id="ARBA00022801"/>
    </source>
</evidence>
<feature type="domain" description="Beta-lactamase-related" evidence="2">
    <location>
        <begin position="6"/>
        <end position="332"/>
    </location>
</feature>
<comment type="caution">
    <text evidence="3">The sequence shown here is derived from an EMBL/GenBank/DDBJ whole genome shotgun (WGS) entry which is preliminary data.</text>
</comment>
<dbReference type="EMBL" id="JACHMY010000001">
    <property type="protein sequence ID" value="MBB5840860.1"/>
    <property type="molecule type" value="Genomic_DNA"/>
</dbReference>
<organism evidence="3 4">
    <name type="scientific">Kribbella italica</name>
    <dbReference type="NCBI Taxonomy" id="1540520"/>
    <lineage>
        <taxon>Bacteria</taxon>
        <taxon>Bacillati</taxon>
        <taxon>Actinomycetota</taxon>
        <taxon>Actinomycetes</taxon>
        <taxon>Propionibacteriales</taxon>
        <taxon>Kribbellaceae</taxon>
        <taxon>Kribbella</taxon>
    </lineage>
</organism>
<dbReference type="RefSeq" id="WP_184803513.1">
    <property type="nucleotide sequence ID" value="NZ_JACHMY010000001.1"/>
</dbReference>
<sequence>MPVIEELLTEARRRRAFSAAAWSVGTTDQTHSRGLLGTTAWSSEVAVTEDSRWDLASVTKPVVAMAVLSLVEDGVLTLDDTIADHLPSYAGTDKAGIRIRELLTHTSGIPGQQPLYRWARTRDELLAAIRALPLLGPPGAQVAYSSQGFILLGLIAEAAAEATLDVLVAERVTRPAGMSGTGFGVPDPGVAVATEDDPWRGRVVQGEVHDENAVVLGAPAGHAGLFGTLADLEALGRTLCARGCGAAGRVLTEAGYAAMIAPRTDQLASRRTLGWQGVDPVDSVAGDLIGARGYGHLGFTGTSLWVDPERGSYVVLLTNRVHPTRQNPAIGRLRRTVNNAGFALASG</sequence>
<evidence type="ECO:0000259" key="2">
    <source>
        <dbReference type="Pfam" id="PF00144"/>
    </source>
</evidence>
<dbReference type="Pfam" id="PF00144">
    <property type="entry name" value="Beta-lactamase"/>
    <property type="match status" value="1"/>
</dbReference>
<dbReference type="SUPFAM" id="SSF56601">
    <property type="entry name" value="beta-lactamase/transpeptidase-like"/>
    <property type="match status" value="1"/>
</dbReference>
<dbReference type="AlphaFoldDB" id="A0A7W9JF80"/>
<dbReference type="Gene3D" id="3.40.710.10">
    <property type="entry name" value="DD-peptidase/beta-lactamase superfamily"/>
    <property type="match status" value="1"/>
</dbReference>
<dbReference type="InterPro" id="IPR012338">
    <property type="entry name" value="Beta-lactam/transpept-like"/>
</dbReference>
<evidence type="ECO:0000313" key="4">
    <source>
        <dbReference type="Proteomes" id="UP000549971"/>
    </source>
</evidence>
<dbReference type="InterPro" id="IPR001466">
    <property type="entry name" value="Beta-lactam-related"/>
</dbReference>
<name>A0A7W9JF80_9ACTN</name>
<keyword evidence="1" id="KW-0378">Hydrolase</keyword>
<keyword evidence="4" id="KW-1185">Reference proteome</keyword>